<proteinExistence type="predicted"/>
<organism evidence="1 2">
    <name type="scientific">Halobacterium bonnevillei</name>
    <dbReference type="NCBI Taxonomy" id="2692200"/>
    <lineage>
        <taxon>Archaea</taxon>
        <taxon>Methanobacteriati</taxon>
        <taxon>Methanobacteriota</taxon>
        <taxon>Stenosarchaea group</taxon>
        <taxon>Halobacteria</taxon>
        <taxon>Halobacteriales</taxon>
        <taxon>Halobacteriaceae</taxon>
        <taxon>Halobacterium</taxon>
    </lineage>
</organism>
<accession>A0A6B0SKU7</accession>
<reference evidence="1 2" key="1">
    <citation type="submission" date="2019-12" db="EMBL/GenBank/DDBJ databases">
        <title>Isolation and characterization of three novel carbon monoxide-oxidizing members of Halobacteria from salione crusts and soils.</title>
        <authorList>
            <person name="Myers M.R."/>
            <person name="King G.M."/>
        </authorList>
    </citation>
    <scope>NUCLEOTIDE SEQUENCE [LARGE SCALE GENOMIC DNA]</scope>
    <source>
        <strain evidence="1 2">PCN9</strain>
    </source>
</reference>
<gene>
    <name evidence="1" type="ORF">GRX66_05935</name>
</gene>
<dbReference type="RefSeq" id="WP_159525720.1">
    <property type="nucleotide sequence ID" value="NZ_WUUU01000030.1"/>
</dbReference>
<dbReference type="Proteomes" id="UP000471521">
    <property type="component" value="Unassembled WGS sequence"/>
</dbReference>
<dbReference type="OrthoDB" id="42122at2157"/>
<keyword evidence="2" id="KW-1185">Reference proteome</keyword>
<dbReference type="AlphaFoldDB" id="A0A6B0SKU7"/>
<comment type="caution">
    <text evidence="1">The sequence shown here is derived from an EMBL/GenBank/DDBJ whole genome shotgun (WGS) entry which is preliminary data.</text>
</comment>
<evidence type="ECO:0000313" key="2">
    <source>
        <dbReference type="Proteomes" id="UP000471521"/>
    </source>
</evidence>
<protein>
    <submittedName>
        <fullName evidence="1">Uncharacterized protein</fullName>
    </submittedName>
</protein>
<sequence length="65" mass="6849">METTTLAFAGGVALNCKLNKRLRRPSTESLTDFSAMGLDTLVLRDFVVGKADAVVANADPPVSPV</sequence>
<evidence type="ECO:0000313" key="1">
    <source>
        <dbReference type="EMBL" id="MXR20163.1"/>
    </source>
</evidence>
<dbReference type="Gene3D" id="3.30.420.40">
    <property type="match status" value="1"/>
</dbReference>
<dbReference type="EMBL" id="WUUU01000030">
    <property type="protein sequence ID" value="MXR20163.1"/>
    <property type="molecule type" value="Genomic_DNA"/>
</dbReference>
<name>A0A6B0SKU7_9EURY</name>